<dbReference type="AlphaFoldDB" id="A0A5B7K7V0"/>
<sequence length="62" mass="7177">MSRGWSAFFSPHLITRARSGIADLNTAHRHLLTQQHKGRNSNQHNLEAPKHTSLATSHFYRW</sequence>
<dbReference type="EMBL" id="VSRR010132350">
    <property type="protein sequence ID" value="MPD02627.1"/>
    <property type="molecule type" value="Genomic_DNA"/>
</dbReference>
<reference evidence="1 2" key="1">
    <citation type="submission" date="2019-05" db="EMBL/GenBank/DDBJ databases">
        <title>Another draft genome of Portunus trituberculatus and its Hox gene families provides insights of decapod evolution.</title>
        <authorList>
            <person name="Jeong J.-H."/>
            <person name="Song I."/>
            <person name="Kim S."/>
            <person name="Choi T."/>
            <person name="Kim D."/>
            <person name="Ryu S."/>
            <person name="Kim W."/>
        </authorList>
    </citation>
    <scope>NUCLEOTIDE SEQUENCE [LARGE SCALE GENOMIC DNA]</scope>
    <source>
        <tissue evidence="1">Muscle</tissue>
    </source>
</reference>
<evidence type="ECO:0000313" key="1">
    <source>
        <dbReference type="EMBL" id="MPD02627.1"/>
    </source>
</evidence>
<accession>A0A5B7K7V0</accession>
<gene>
    <name evidence="1" type="ORF">E2C01_098222</name>
</gene>
<proteinExistence type="predicted"/>
<organism evidence="1 2">
    <name type="scientific">Portunus trituberculatus</name>
    <name type="common">Swimming crab</name>
    <name type="synonym">Neptunus trituberculatus</name>
    <dbReference type="NCBI Taxonomy" id="210409"/>
    <lineage>
        <taxon>Eukaryota</taxon>
        <taxon>Metazoa</taxon>
        <taxon>Ecdysozoa</taxon>
        <taxon>Arthropoda</taxon>
        <taxon>Crustacea</taxon>
        <taxon>Multicrustacea</taxon>
        <taxon>Malacostraca</taxon>
        <taxon>Eumalacostraca</taxon>
        <taxon>Eucarida</taxon>
        <taxon>Decapoda</taxon>
        <taxon>Pleocyemata</taxon>
        <taxon>Brachyura</taxon>
        <taxon>Eubrachyura</taxon>
        <taxon>Portunoidea</taxon>
        <taxon>Portunidae</taxon>
        <taxon>Portuninae</taxon>
        <taxon>Portunus</taxon>
    </lineage>
</organism>
<evidence type="ECO:0000313" key="2">
    <source>
        <dbReference type="Proteomes" id="UP000324222"/>
    </source>
</evidence>
<comment type="caution">
    <text evidence="1">The sequence shown here is derived from an EMBL/GenBank/DDBJ whole genome shotgun (WGS) entry which is preliminary data.</text>
</comment>
<dbReference type="Proteomes" id="UP000324222">
    <property type="component" value="Unassembled WGS sequence"/>
</dbReference>
<protein>
    <submittedName>
        <fullName evidence="1">Uncharacterized protein</fullName>
    </submittedName>
</protein>
<keyword evidence="2" id="KW-1185">Reference proteome</keyword>
<name>A0A5B7K7V0_PORTR</name>